<dbReference type="STRING" id="157463.GCA_001047075_00008"/>
<comment type="subcellular location">
    <subcellularLocation>
        <location evidence="1">Cell membrane</location>
        <topology evidence="1">Multi-pass membrane protein</topology>
    </subcellularLocation>
</comment>
<keyword evidence="6 7" id="KW-0472">Membrane</keyword>
<reference evidence="9 10" key="1">
    <citation type="journal article" date="2015" name="BMC Genomics">
        <title>Comparative genomics of Fructobacillus spp. and Leuconostoc spp. reveals niche-specific evolution of Fructobacillus spp.</title>
        <authorList>
            <person name="Endo A."/>
            <person name="Tanizawa Y."/>
            <person name="Tanaka N."/>
            <person name="Maeno S."/>
            <person name="Kumar H."/>
            <person name="Shiwa Y."/>
            <person name="Okada S."/>
            <person name="Yoshikawa H."/>
            <person name="Dicks L."/>
            <person name="Nakagawa J."/>
            <person name="Arita M."/>
        </authorList>
    </citation>
    <scope>NUCLEOTIDE SEQUENCE [LARGE SCALE GENOMIC DNA]</scope>
    <source>
        <strain evidence="9 10">JCM 12225</strain>
    </source>
</reference>
<feature type="domain" description="Acyltransferase 3" evidence="8">
    <location>
        <begin position="5"/>
        <end position="330"/>
    </location>
</feature>
<dbReference type="Pfam" id="PF01757">
    <property type="entry name" value="Acyl_transf_3"/>
    <property type="match status" value="1"/>
</dbReference>
<feature type="transmembrane region" description="Helical" evidence="7">
    <location>
        <begin position="9"/>
        <end position="28"/>
    </location>
</feature>
<feature type="transmembrane region" description="Helical" evidence="7">
    <location>
        <begin position="216"/>
        <end position="235"/>
    </location>
</feature>
<keyword evidence="5 7" id="KW-1133">Transmembrane helix</keyword>
<evidence type="ECO:0000313" key="9">
    <source>
        <dbReference type="EMBL" id="GAO99103.1"/>
    </source>
</evidence>
<dbReference type="AlphaFoldDB" id="A0A0K8MFX9"/>
<protein>
    <submittedName>
        <fullName evidence="9">Putative polysaccharide biosynthesis protein</fullName>
    </submittedName>
</protein>
<keyword evidence="4 7" id="KW-0812">Transmembrane</keyword>
<evidence type="ECO:0000256" key="7">
    <source>
        <dbReference type="SAM" id="Phobius"/>
    </source>
</evidence>
<feature type="transmembrane region" description="Helical" evidence="7">
    <location>
        <begin position="314"/>
        <end position="335"/>
    </location>
</feature>
<organism evidence="9 10">
    <name type="scientific">Fructobacillus ficulneus</name>
    <dbReference type="NCBI Taxonomy" id="157463"/>
    <lineage>
        <taxon>Bacteria</taxon>
        <taxon>Bacillati</taxon>
        <taxon>Bacillota</taxon>
        <taxon>Bacilli</taxon>
        <taxon>Lactobacillales</taxon>
        <taxon>Lactobacillaceae</taxon>
        <taxon>Fructobacillus</taxon>
    </lineage>
</organism>
<dbReference type="GO" id="GO:0016413">
    <property type="term" value="F:O-acetyltransferase activity"/>
    <property type="evidence" value="ECO:0007669"/>
    <property type="project" value="TreeGrafter"/>
</dbReference>
<dbReference type="PANTHER" id="PTHR40074:SF2">
    <property type="entry name" value="O-ACETYLTRANSFERASE WECH"/>
    <property type="match status" value="1"/>
</dbReference>
<evidence type="ECO:0000259" key="8">
    <source>
        <dbReference type="Pfam" id="PF01757"/>
    </source>
</evidence>
<dbReference type="Proteomes" id="UP000253891">
    <property type="component" value="Unassembled WGS sequence"/>
</dbReference>
<evidence type="ECO:0000313" key="10">
    <source>
        <dbReference type="Proteomes" id="UP000253891"/>
    </source>
</evidence>
<dbReference type="PANTHER" id="PTHR40074">
    <property type="entry name" value="O-ACETYLTRANSFERASE WECH"/>
    <property type="match status" value="1"/>
</dbReference>
<dbReference type="InterPro" id="IPR002656">
    <property type="entry name" value="Acyl_transf_3_dom"/>
</dbReference>
<dbReference type="EMBL" id="DF967978">
    <property type="protein sequence ID" value="GAO99103.1"/>
    <property type="molecule type" value="Genomic_DNA"/>
</dbReference>
<dbReference type="RefSeq" id="WP_061992538.1">
    <property type="nucleotide sequence ID" value="NZ_DF967978.1"/>
</dbReference>
<feature type="transmembrane region" description="Helical" evidence="7">
    <location>
        <begin position="185"/>
        <end position="204"/>
    </location>
</feature>
<feature type="transmembrane region" description="Helical" evidence="7">
    <location>
        <begin position="155"/>
        <end position="173"/>
    </location>
</feature>
<evidence type="ECO:0000256" key="4">
    <source>
        <dbReference type="ARBA" id="ARBA00022692"/>
    </source>
</evidence>
<evidence type="ECO:0000256" key="2">
    <source>
        <dbReference type="ARBA" id="ARBA00007400"/>
    </source>
</evidence>
<name>A0A0K8MFX9_9LACO</name>
<keyword evidence="3" id="KW-1003">Cell membrane</keyword>
<feature type="transmembrane region" description="Helical" evidence="7">
    <location>
        <begin position="123"/>
        <end position="143"/>
    </location>
</feature>
<gene>
    <name evidence="9" type="ORF">FFIC_010080</name>
</gene>
<proteinExistence type="inferred from homology"/>
<dbReference type="GO" id="GO:0009246">
    <property type="term" value="P:enterobacterial common antigen biosynthetic process"/>
    <property type="evidence" value="ECO:0007669"/>
    <property type="project" value="TreeGrafter"/>
</dbReference>
<sequence>MKRYHYMDLLNIIATFAVVMLHGSSLAFSNQGGARWDVTVLIQVLFIFAVPIFFMLSGANILDYRQRESTTDFFKKRLQRVVVPFVVWTTIWFIYNNIQYWHYSWSNWHTYSRLFDGIMHGNVQPIFWFFYIIIGFYLSVPLLSKIVTTDQKALVQYLLAINLIFVGLIGYYYQLRNQSDSGFSGGISVGVSGSVGLFVLGWYLKNFPLEKKYRQWLYLAGSLSVVIMILLTFVLSHHRAMYQRQVYSIWGVFGITWSAAIFVFFQNTFGKWEPNIKVQQLIRSLSAASLGVYVIHYFFIDTLENQYHLASRSLWHIFVMPVAIWIITLLIVKIIRKIPYLRRTV</sequence>
<evidence type="ECO:0000256" key="3">
    <source>
        <dbReference type="ARBA" id="ARBA00022475"/>
    </source>
</evidence>
<feature type="transmembrane region" description="Helical" evidence="7">
    <location>
        <begin position="82"/>
        <end position="103"/>
    </location>
</feature>
<feature type="transmembrane region" description="Helical" evidence="7">
    <location>
        <begin position="281"/>
        <end position="299"/>
    </location>
</feature>
<dbReference type="OrthoDB" id="9810469at2"/>
<feature type="transmembrane region" description="Helical" evidence="7">
    <location>
        <begin position="247"/>
        <end position="269"/>
    </location>
</feature>
<comment type="similarity">
    <text evidence="2">Belongs to the acyltransferase 3 family.</text>
</comment>
<accession>A0A0K8MFX9</accession>
<dbReference type="GO" id="GO:0005886">
    <property type="term" value="C:plasma membrane"/>
    <property type="evidence" value="ECO:0007669"/>
    <property type="project" value="UniProtKB-SubCell"/>
</dbReference>
<keyword evidence="10" id="KW-1185">Reference proteome</keyword>
<evidence type="ECO:0000256" key="1">
    <source>
        <dbReference type="ARBA" id="ARBA00004651"/>
    </source>
</evidence>
<evidence type="ECO:0000256" key="5">
    <source>
        <dbReference type="ARBA" id="ARBA00022989"/>
    </source>
</evidence>
<evidence type="ECO:0000256" key="6">
    <source>
        <dbReference type="ARBA" id="ARBA00023136"/>
    </source>
</evidence>
<feature type="transmembrane region" description="Helical" evidence="7">
    <location>
        <begin position="40"/>
        <end position="62"/>
    </location>
</feature>